<reference evidence="14 15" key="1">
    <citation type="submission" date="2019-03" db="EMBL/GenBank/DDBJ databases">
        <title>Genomic Encyclopedia of Type Strains, Phase III (KMG-III): the genomes of soil and plant-associated and newly described type strains.</title>
        <authorList>
            <person name="Whitman W."/>
        </authorList>
    </citation>
    <scope>NUCLEOTIDE SEQUENCE [LARGE SCALE GENOMIC DNA]</scope>
    <source>
        <strain evidence="14 15">VKM Ac-2570</strain>
    </source>
</reference>
<evidence type="ECO:0000256" key="6">
    <source>
        <dbReference type="ARBA" id="ARBA00022826"/>
    </source>
</evidence>
<dbReference type="GO" id="GO:0005267">
    <property type="term" value="F:potassium channel activity"/>
    <property type="evidence" value="ECO:0007669"/>
    <property type="project" value="UniProtKB-KW"/>
</dbReference>
<keyword evidence="9" id="KW-0406">Ion transport</keyword>
<evidence type="ECO:0000256" key="7">
    <source>
        <dbReference type="ARBA" id="ARBA00022958"/>
    </source>
</evidence>
<feature type="transmembrane region" description="Helical" evidence="13">
    <location>
        <begin position="71"/>
        <end position="90"/>
    </location>
</feature>
<dbReference type="Pfam" id="PF06736">
    <property type="entry name" value="TMEM175"/>
    <property type="match status" value="1"/>
</dbReference>
<comment type="catalytic activity">
    <reaction evidence="12">
        <text>K(+)(in) = K(+)(out)</text>
        <dbReference type="Rhea" id="RHEA:29463"/>
        <dbReference type="ChEBI" id="CHEBI:29103"/>
    </reaction>
</comment>
<feature type="transmembrane region" description="Helical" evidence="13">
    <location>
        <begin position="111"/>
        <end position="130"/>
    </location>
</feature>
<comment type="caution">
    <text evidence="14">The sequence shown here is derived from an EMBL/GenBank/DDBJ whole genome shotgun (WGS) entry which is preliminary data.</text>
</comment>
<comment type="similarity">
    <text evidence="2">Belongs to the TMEM175 family.</text>
</comment>
<gene>
    <name evidence="14" type="ORF">EV650_7619</name>
</gene>
<keyword evidence="6" id="KW-0631">Potassium channel</keyword>
<evidence type="ECO:0000256" key="9">
    <source>
        <dbReference type="ARBA" id="ARBA00023065"/>
    </source>
</evidence>
<dbReference type="PANTHER" id="PTHR31462">
    <property type="entry name" value="ENDOSOMAL/LYSOSOMAL POTASSIUM CHANNEL TMEM175"/>
    <property type="match status" value="1"/>
</dbReference>
<name>A0A4R7Z9F6_9ACTN</name>
<evidence type="ECO:0000256" key="10">
    <source>
        <dbReference type="ARBA" id="ARBA00023136"/>
    </source>
</evidence>
<dbReference type="GO" id="GO:0016020">
    <property type="term" value="C:membrane"/>
    <property type="evidence" value="ECO:0007669"/>
    <property type="project" value="UniProtKB-SubCell"/>
</dbReference>
<feature type="transmembrane region" description="Helical" evidence="13">
    <location>
        <begin position="31"/>
        <end position="51"/>
    </location>
</feature>
<comment type="subcellular location">
    <subcellularLocation>
        <location evidence="1">Membrane</location>
        <topology evidence="1">Multi-pass membrane protein</topology>
    </subcellularLocation>
</comment>
<evidence type="ECO:0000256" key="2">
    <source>
        <dbReference type="ARBA" id="ARBA00006920"/>
    </source>
</evidence>
<keyword evidence="8 13" id="KW-1133">Transmembrane helix</keyword>
<evidence type="ECO:0000256" key="12">
    <source>
        <dbReference type="ARBA" id="ARBA00034430"/>
    </source>
</evidence>
<protein>
    <submittedName>
        <fullName evidence="14">Putative membrane protein</fullName>
    </submittedName>
</protein>
<evidence type="ECO:0000256" key="13">
    <source>
        <dbReference type="SAM" id="Phobius"/>
    </source>
</evidence>
<evidence type="ECO:0000313" key="14">
    <source>
        <dbReference type="EMBL" id="TDW14039.1"/>
    </source>
</evidence>
<evidence type="ECO:0000313" key="15">
    <source>
        <dbReference type="Proteomes" id="UP000295447"/>
    </source>
</evidence>
<evidence type="ECO:0000256" key="4">
    <source>
        <dbReference type="ARBA" id="ARBA00022538"/>
    </source>
</evidence>
<feature type="transmembrane region" description="Helical" evidence="13">
    <location>
        <begin position="136"/>
        <end position="158"/>
    </location>
</feature>
<keyword evidence="15" id="KW-1185">Reference proteome</keyword>
<dbReference type="PANTHER" id="PTHR31462:SF5">
    <property type="entry name" value="ENDOSOMAL_LYSOSOMAL PROTON CHANNEL TMEM175"/>
    <property type="match status" value="1"/>
</dbReference>
<keyword evidence="4" id="KW-0633">Potassium transport</keyword>
<keyword evidence="11" id="KW-0407">Ion channel</keyword>
<evidence type="ECO:0000256" key="8">
    <source>
        <dbReference type="ARBA" id="ARBA00022989"/>
    </source>
</evidence>
<organism evidence="14 15">
    <name type="scientific">Kribbella kalugense</name>
    <dbReference type="NCBI Taxonomy" id="2512221"/>
    <lineage>
        <taxon>Bacteria</taxon>
        <taxon>Bacillati</taxon>
        <taxon>Actinomycetota</taxon>
        <taxon>Actinomycetes</taxon>
        <taxon>Propionibacteriales</taxon>
        <taxon>Kribbellaceae</taxon>
        <taxon>Kribbella</taxon>
    </lineage>
</organism>
<proteinExistence type="inferred from homology"/>
<dbReference type="InterPro" id="IPR010617">
    <property type="entry name" value="TMEM175-like"/>
</dbReference>
<keyword evidence="10 13" id="KW-0472">Membrane</keyword>
<dbReference type="Proteomes" id="UP000295447">
    <property type="component" value="Unassembled WGS sequence"/>
</dbReference>
<accession>A0A4R7Z9F6</accession>
<dbReference type="GO" id="GO:0015252">
    <property type="term" value="F:proton channel activity"/>
    <property type="evidence" value="ECO:0007669"/>
    <property type="project" value="InterPro"/>
</dbReference>
<dbReference type="AlphaFoldDB" id="A0A4R7Z9F6"/>
<sequence>MGGWWEWDSFWLGPVTATLSAVSTSRDPDRLVLFTDAVVAIAITLLVLPLVDLVPEVKAEGGDAVSVIADHRQEIFTFLLSFVVIANFWLGHHRLFEHVRAYTSAMMRLNLLWLLTIVVLPFPTEIIGAFDTGRFTAGLYAGTILALSVCQSAITWMIHGHKELEKPDDPVSQRELNGSLLLTGLTLVAFLLAALVPGVGFYALLLLLVSPVVMRLWGGRSTDQPRTHTDAQQ</sequence>
<evidence type="ECO:0000256" key="1">
    <source>
        <dbReference type="ARBA" id="ARBA00004141"/>
    </source>
</evidence>
<evidence type="ECO:0000256" key="11">
    <source>
        <dbReference type="ARBA" id="ARBA00023303"/>
    </source>
</evidence>
<evidence type="ECO:0000256" key="5">
    <source>
        <dbReference type="ARBA" id="ARBA00022692"/>
    </source>
</evidence>
<evidence type="ECO:0000256" key="3">
    <source>
        <dbReference type="ARBA" id="ARBA00022448"/>
    </source>
</evidence>
<dbReference type="EMBL" id="SODF01000004">
    <property type="protein sequence ID" value="TDW14039.1"/>
    <property type="molecule type" value="Genomic_DNA"/>
</dbReference>
<keyword evidence="3" id="KW-0813">Transport</keyword>
<keyword evidence="5 13" id="KW-0812">Transmembrane</keyword>
<keyword evidence="7" id="KW-0630">Potassium</keyword>